<gene>
    <name evidence="1" type="ORF">GTH32_09960</name>
</gene>
<reference evidence="1 2" key="1">
    <citation type="submission" date="2020-01" db="EMBL/GenBank/DDBJ databases">
        <authorList>
            <person name="Chen J."/>
            <person name="Zhu S."/>
            <person name="Yang J."/>
        </authorList>
    </citation>
    <scope>NUCLEOTIDE SEQUENCE [LARGE SCALE GENOMIC DNA]</scope>
    <source>
        <strain evidence="1 2">345S023</strain>
    </source>
</reference>
<dbReference type="Proteomes" id="UP000470213">
    <property type="component" value="Unassembled WGS sequence"/>
</dbReference>
<sequence>MMKRVFRWLLGLFLALLMLVLVAVVAIGVAAVQKHPLVESNASNQLDGADSVNALLSQLNSAFSEREEGHTIVLSEMQIESLVGVLQRAAPNFRGVVNVTRFGGTVAFTFSPNNYDIYINVSALILPGDALKIDTITLGDLSLPGNMVVGFVETAINVWTRSKIASLALSRIEAVSMRENEVSLQIGPLDELLVELNTVSNNLSIDADNELQDLTAYYLRYISGRELALSPKPMPLIEYLREGMARARERSETAEEAVLHNKAVIFALAALVGHHRVGHLVGDIQPNPDKAIKPRAPAILVERNDLARHFIISAALELLGEQGVSLAIGEFKELMDRAQGGTGYSFVDLAADMAGAEFARVARSPDRAKELQNAMARVQSDSDIMPAIEGLPEGLSKQGFIQQYQQVDSELYLQEVKEIKRRLATITLYAAD</sequence>
<dbReference type="AlphaFoldDB" id="A0A7X5LLE2"/>
<proteinExistence type="predicted"/>
<protein>
    <submittedName>
        <fullName evidence="1">Uncharacterized protein</fullName>
    </submittedName>
</protein>
<keyword evidence="2" id="KW-1185">Reference proteome</keyword>
<organism evidence="1 2">
    <name type="scientific">Alteromonas profundi</name>
    <dbReference type="NCBI Taxonomy" id="2696062"/>
    <lineage>
        <taxon>Bacteria</taxon>
        <taxon>Pseudomonadati</taxon>
        <taxon>Pseudomonadota</taxon>
        <taxon>Gammaproteobacteria</taxon>
        <taxon>Alteromonadales</taxon>
        <taxon>Alteromonadaceae</taxon>
        <taxon>Alteromonas/Salinimonas group</taxon>
        <taxon>Alteromonas</taxon>
    </lineage>
</organism>
<comment type="caution">
    <text evidence="1">The sequence shown here is derived from an EMBL/GenBank/DDBJ whole genome shotgun (WGS) entry which is preliminary data.</text>
</comment>
<evidence type="ECO:0000313" key="2">
    <source>
        <dbReference type="Proteomes" id="UP000470213"/>
    </source>
</evidence>
<dbReference type="EMBL" id="JAAAWN010000011">
    <property type="protein sequence ID" value="NDV91506.1"/>
    <property type="molecule type" value="Genomic_DNA"/>
</dbReference>
<name>A0A7X5LLE2_9ALTE</name>
<accession>A0A7X5LLE2</accession>
<evidence type="ECO:0000313" key="1">
    <source>
        <dbReference type="EMBL" id="NDV91506.1"/>
    </source>
</evidence>